<dbReference type="Proteomes" id="UP001153334">
    <property type="component" value="Unassembled WGS sequence"/>
</dbReference>
<keyword evidence="2" id="KW-1185">Reference proteome</keyword>
<reference evidence="1" key="1">
    <citation type="submission" date="2022-11" db="EMBL/GenBank/DDBJ databases">
        <title>Genome Sequence of Nemania bipapillata.</title>
        <authorList>
            <person name="Buettner E."/>
        </authorList>
    </citation>
    <scope>NUCLEOTIDE SEQUENCE</scope>
    <source>
        <strain evidence="1">CP14</strain>
    </source>
</reference>
<proteinExistence type="predicted"/>
<organism evidence="1 2">
    <name type="scientific">Nemania bipapillata</name>
    <dbReference type="NCBI Taxonomy" id="110536"/>
    <lineage>
        <taxon>Eukaryota</taxon>
        <taxon>Fungi</taxon>
        <taxon>Dikarya</taxon>
        <taxon>Ascomycota</taxon>
        <taxon>Pezizomycotina</taxon>
        <taxon>Sordariomycetes</taxon>
        <taxon>Xylariomycetidae</taxon>
        <taxon>Xylariales</taxon>
        <taxon>Xylariaceae</taxon>
        <taxon>Nemania</taxon>
    </lineage>
</organism>
<dbReference type="EMBL" id="JAPESX010000547">
    <property type="protein sequence ID" value="KAJ8120764.1"/>
    <property type="molecule type" value="Genomic_DNA"/>
</dbReference>
<evidence type="ECO:0000313" key="2">
    <source>
        <dbReference type="Proteomes" id="UP001153334"/>
    </source>
</evidence>
<gene>
    <name evidence="1" type="ORF">ONZ43_g2611</name>
</gene>
<accession>A0ACC2J001</accession>
<sequence>MQFRFIHLFAITAVTAATFEWDCTNSLGTCNNACYAVNHGLASGVLTYDSDTNNRNPRRTASGCNKNPCSNTVYKKYGDSCDEYPFASTKEGGTGAILRCVDSTDNSSEGGQLGNFYKTINNGDKYSIFVRNYAGAAFCENAAMANDGSEFRLVNGNFKNAKHRRNGEDVGIFADAKPRGTTVQLREFEDQNGEKLLSLDPNIKEEDVVGSKIWNGGNWTTIVRMI</sequence>
<name>A0ACC2J001_9PEZI</name>
<comment type="caution">
    <text evidence="1">The sequence shown here is derived from an EMBL/GenBank/DDBJ whole genome shotgun (WGS) entry which is preliminary data.</text>
</comment>
<evidence type="ECO:0000313" key="1">
    <source>
        <dbReference type="EMBL" id="KAJ8120764.1"/>
    </source>
</evidence>
<protein>
    <submittedName>
        <fullName evidence="1">Uncharacterized protein</fullName>
    </submittedName>
</protein>